<reference evidence="1" key="1">
    <citation type="submission" date="2014-09" db="EMBL/GenBank/DDBJ databases">
        <authorList>
            <person name="Magalhaes I.L.F."/>
            <person name="Oliveira U."/>
            <person name="Santos F.R."/>
            <person name="Vidigal T.H.D.A."/>
            <person name="Brescovit A.D."/>
            <person name="Santos A.J."/>
        </authorList>
    </citation>
    <scope>NUCLEOTIDE SEQUENCE</scope>
    <source>
        <tissue evidence="1">Shoot tissue taken approximately 20 cm above the soil surface</tissue>
    </source>
</reference>
<protein>
    <submittedName>
        <fullName evidence="1">Uncharacterized protein</fullName>
    </submittedName>
</protein>
<proteinExistence type="predicted"/>
<sequence length="28" mass="3536">MWTKYQFYMYPQMFLTCIMLGKSKYYAV</sequence>
<dbReference type="AlphaFoldDB" id="A0A0A9F2D8"/>
<reference evidence="1" key="2">
    <citation type="journal article" date="2015" name="Data Brief">
        <title>Shoot transcriptome of the giant reed, Arundo donax.</title>
        <authorList>
            <person name="Barrero R.A."/>
            <person name="Guerrero F.D."/>
            <person name="Moolhuijzen P."/>
            <person name="Goolsby J.A."/>
            <person name="Tidwell J."/>
            <person name="Bellgard S.E."/>
            <person name="Bellgard M.I."/>
        </authorList>
    </citation>
    <scope>NUCLEOTIDE SEQUENCE</scope>
    <source>
        <tissue evidence="1">Shoot tissue taken approximately 20 cm above the soil surface</tissue>
    </source>
</reference>
<dbReference type="EMBL" id="GBRH01195433">
    <property type="protein sequence ID" value="JAE02463.1"/>
    <property type="molecule type" value="Transcribed_RNA"/>
</dbReference>
<accession>A0A0A9F2D8</accession>
<evidence type="ECO:0000313" key="1">
    <source>
        <dbReference type="EMBL" id="JAE02463.1"/>
    </source>
</evidence>
<organism evidence="1">
    <name type="scientific">Arundo donax</name>
    <name type="common">Giant reed</name>
    <name type="synonym">Donax arundinaceus</name>
    <dbReference type="NCBI Taxonomy" id="35708"/>
    <lineage>
        <taxon>Eukaryota</taxon>
        <taxon>Viridiplantae</taxon>
        <taxon>Streptophyta</taxon>
        <taxon>Embryophyta</taxon>
        <taxon>Tracheophyta</taxon>
        <taxon>Spermatophyta</taxon>
        <taxon>Magnoliopsida</taxon>
        <taxon>Liliopsida</taxon>
        <taxon>Poales</taxon>
        <taxon>Poaceae</taxon>
        <taxon>PACMAD clade</taxon>
        <taxon>Arundinoideae</taxon>
        <taxon>Arundineae</taxon>
        <taxon>Arundo</taxon>
    </lineage>
</organism>
<name>A0A0A9F2D8_ARUDO</name>